<dbReference type="Pfam" id="PF18765">
    <property type="entry name" value="Polbeta"/>
    <property type="match status" value="1"/>
</dbReference>
<dbReference type="Proteomes" id="UP000177126">
    <property type="component" value="Unassembled WGS sequence"/>
</dbReference>
<evidence type="ECO:0000313" key="4">
    <source>
        <dbReference type="EMBL" id="OGZ39605.1"/>
    </source>
</evidence>
<dbReference type="InterPro" id="IPR043519">
    <property type="entry name" value="NT_sf"/>
</dbReference>
<name>A0A1G2FNG3_9BACT</name>
<dbReference type="GO" id="GO:0016740">
    <property type="term" value="F:transferase activity"/>
    <property type="evidence" value="ECO:0007669"/>
    <property type="project" value="UniProtKB-KW"/>
</dbReference>
<organism evidence="4 5">
    <name type="scientific">Candidatus Portnoybacteria bacterium RIFCSPLOWO2_02_FULL_39_11</name>
    <dbReference type="NCBI Taxonomy" id="1802001"/>
    <lineage>
        <taxon>Bacteria</taxon>
        <taxon>Candidatus Portnoyibacteriota</taxon>
    </lineage>
</organism>
<keyword evidence="1" id="KW-0808">Transferase</keyword>
<dbReference type="Pfam" id="PF13427">
    <property type="entry name" value="AadA_C"/>
    <property type="match status" value="1"/>
</dbReference>
<dbReference type="InterPro" id="IPR025184">
    <property type="entry name" value="AadA_C"/>
</dbReference>
<dbReference type="CDD" id="cd05403">
    <property type="entry name" value="NT_KNTase_like"/>
    <property type="match status" value="1"/>
</dbReference>
<feature type="domain" description="Adenylyltransferase AadA C-terminal" evidence="2">
    <location>
        <begin position="149"/>
        <end position="253"/>
    </location>
</feature>
<evidence type="ECO:0000256" key="1">
    <source>
        <dbReference type="ARBA" id="ARBA00022679"/>
    </source>
</evidence>
<gene>
    <name evidence="4" type="ORF">A3B04_01620</name>
</gene>
<feature type="domain" description="Polymerase beta nucleotidyltransferase" evidence="3">
    <location>
        <begin position="24"/>
        <end position="91"/>
    </location>
</feature>
<comment type="caution">
    <text evidence="4">The sequence shown here is derived from an EMBL/GenBank/DDBJ whole genome shotgun (WGS) entry which is preliminary data.</text>
</comment>
<evidence type="ECO:0000259" key="3">
    <source>
        <dbReference type="Pfam" id="PF18765"/>
    </source>
</evidence>
<evidence type="ECO:0000313" key="5">
    <source>
        <dbReference type="Proteomes" id="UP000177126"/>
    </source>
</evidence>
<dbReference type="SUPFAM" id="SSF81301">
    <property type="entry name" value="Nucleotidyltransferase"/>
    <property type="match status" value="1"/>
</dbReference>
<accession>A0A1G2FNG3</accession>
<evidence type="ECO:0008006" key="6">
    <source>
        <dbReference type="Google" id="ProtNLM"/>
    </source>
</evidence>
<sequence>MEIKAPQNVKNVLNELVQELRNILGDNLVGIYLHGSLAMGGFNPASSDIDIIVVAKDKLISQVKVDLRAKLQLLSKRLLSKGFDMSVVKLNVLKQFEHPTPYEFYFHYSNIAANKQIEDDGAYDSNLTIHFAITKERGICLYGKPIAAIFPDVPKLYYLQSIAHDAEWSFHNIQKGPDTGKCLVPVYAVLNFCRVLMFIKEELIASKIEGAEWGLEHLPEEYKPLIQDALEEYKQSSVAKEVDAVLLKRFAAYSWNIIKNVG</sequence>
<proteinExistence type="predicted"/>
<dbReference type="AlphaFoldDB" id="A0A1G2FNG3"/>
<dbReference type="Gene3D" id="3.30.460.10">
    <property type="entry name" value="Beta Polymerase, domain 2"/>
    <property type="match status" value="1"/>
</dbReference>
<reference evidence="4 5" key="1">
    <citation type="journal article" date="2016" name="Nat. Commun.">
        <title>Thousands of microbial genomes shed light on interconnected biogeochemical processes in an aquifer system.</title>
        <authorList>
            <person name="Anantharaman K."/>
            <person name="Brown C.T."/>
            <person name="Hug L.A."/>
            <person name="Sharon I."/>
            <person name="Castelle C.J."/>
            <person name="Probst A.J."/>
            <person name="Thomas B.C."/>
            <person name="Singh A."/>
            <person name="Wilkins M.J."/>
            <person name="Karaoz U."/>
            <person name="Brodie E.L."/>
            <person name="Williams K.H."/>
            <person name="Hubbard S.S."/>
            <person name="Banfield J.F."/>
        </authorList>
    </citation>
    <scope>NUCLEOTIDE SEQUENCE [LARGE SCALE GENOMIC DNA]</scope>
</reference>
<dbReference type="InterPro" id="IPR041633">
    <property type="entry name" value="Polbeta"/>
</dbReference>
<protein>
    <recommendedName>
        <fullName evidence="6">Spectinomycin 9-adenylyltransferase</fullName>
    </recommendedName>
</protein>
<dbReference type="EMBL" id="MHNF01000051">
    <property type="protein sequence ID" value="OGZ39605.1"/>
    <property type="molecule type" value="Genomic_DNA"/>
</dbReference>
<evidence type="ECO:0000259" key="2">
    <source>
        <dbReference type="Pfam" id="PF13427"/>
    </source>
</evidence>